<name>A0A6G1HQS0_9PEZI</name>
<dbReference type="EMBL" id="ML996700">
    <property type="protein sequence ID" value="KAF2398342.1"/>
    <property type="molecule type" value="Genomic_DNA"/>
</dbReference>
<evidence type="ECO:0000313" key="2">
    <source>
        <dbReference type="Proteomes" id="UP000799640"/>
    </source>
</evidence>
<dbReference type="Proteomes" id="UP000799640">
    <property type="component" value="Unassembled WGS sequence"/>
</dbReference>
<reference evidence="1" key="1">
    <citation type="journal article" date="2020" name="Stud. Mycol.">
        <title>101 Dothideomycetes genomes: a test case for predicting lifestyles and emergence of pathogens.</title>
        <authorList>
            <person name="Haridas S."/>
            <person name="Albert R."/>
            <person name="Binder M."/>
            <person name="Bloem J."/>
            <person name="Labutti K."/>
            <person name="Salamov A."/>
            <person name="Andreopoulos B."/>
            <person name="Baker S."/>
            <person name="Barry K."/>
            <person name="Bills G."/>
            <person name="Bluhm B."/>
            <person name="Cannon C."/>
            <person name="Castanera R."/>
            <person name="Culley D."/>
            <person name="Daum C."/>
            <person name="Ezra D."/>
            <person name="Gonzalez J."/>
            <person name="Henrissat B."/>
            <person name="Kuo A."/>
            <person name="Liang C."/>
            <person name="Lipzen A."/>
            <person name="Lutzoni F."/>
            <person name="Magnuson J."/>
            <person name="Mondo S."/>
            <person name="Nolan M."/>
            <person name="Ohm R."/>
            <person name="Pangilinan J."/>
            <person name="Park H.-J."/>
            <person name="Ramirez L."/>
            <person name="Alfaro M."/>
            <person name="Sun H."/>
            <person name="Tritt A."/>
            <person name="Yoshinaga Y."/>
            <person name="Zwiers L.-H."/>
            <person name="Turgeon B."/>
            <person name="Goodwin S."/>
            <person name="Spatafora J."/>
            <person name="Crous P."/>
            <person name="Grigoriev I."/>
        </authorList>
    </citation>
    <scope>NUCLEOTIDE SEQUENCE</scope>
    <source>
        <strain evidence="1">CBS 262.69</strain>
    </source>
</reference>
<keyword evidence="2" id="KW-1185">Reference proteome</keyword>
<dbReference type="AlphaFoldDB" id="A0A6G1HQS0"/>
<sequence>MNGYVGDGLPPSTVAAQIVHHRADVARREPENQALFGKLLQEYLKDPAIEETNVDTNSQLIQVVAEAGLEVLVKDPFSPDALVRQAIDSLHVIRLAVERNPEVLLFDGKDISNQTLKPPLFLWLLPRMLKLLGSYRLESLQDDLCEVLSVCSYSPCKSTDTWRYGPLIVRVLEGLIEGNVFANSWCNGRKG</sequence>
<organism evidence="1 2">
    <name type="scientific">Trichodelitschia bisporula</name>
    <dbReference type="NCBI Taxonomy" id="703511"/>
    <lineage>
        <taxon>Eukaryota</taxon>
        <taxon>Fungi</taxon>
        <taxon>Dikarya</taxon>
        <taxon>Ascomycota</taxon>
        <taxon>Pezizomycotina</taxon>
        <taxon>Dothideomycetes</taxon>
        <taxon>Dothideomycetes incertae sedis</taxon>
        <taxon>Phaeotrichales</taxon>
        <taxon>Phaeotrichaceae</taxon>
        <taxon>Trichodelitschia</taxon>
    </lineage>
</organism>
<accession>A0A6G1HQS0</accession>
<protein>
    <submittedName>
        <fullName evidence="1">Uncharacterized protein</fullName>
    </submittedName>
</protein>
<gene>
    <name evidence="1" type="ORF">EJ06DRAFT_480304</name>
</gene>
<evidence type="ECO:0000313" key="1">
    <source>
        <dbReference type="EMBL" id="KAF2398342.1"/>
    </source>
</evidence>
<dbReference type="OrthoDB" id="381190at2759"/>
<proteinExistence type="predicted"/>